<keyword evidence="2" id="KW-1185">Reference proteome</keyword>
<dbReference type="AlphaFoldDB" id="A0A8T2SJM4"/>
<accession>A0A8T2SJM4</accession>
<organism evidence="1 2">
    <name type="scientific">Ceratopteris richardii</name>
    <name type="common">Triangle waterfern</name>
    <dbReference type="NCBI Taxonomy" id="49495"/>
    <lineage>
        <taxon>Eukaryota</taxon>
        <taxon>Viridiplantae</taxon>
        <taxon>Streptophyta</taxon>
        <taxon>Embryophyta</taxon>
        <taxon>Tracheophyta</taxon>
        <taxon>Polypodiopsida</taxon>
        <taxon>Polypodiidae</taxon>
        <taxon>Polypodiales</taxon>
        <taxon>Pteridineae</taxon>
        <taxon>Pteridaceae</taxon>
        <taxon>Parkerioideae</taxon>
        <taxon>Ceratopteris</taxon>
    </lineage>
</organism>
<comment type="caution">
    <text evidence="1">The sequence shown here is derived from an EMBL/GenBank/DDBJ whole genome shotgun (WGS) entry which is preliminary data.</text>
</comment>
<dbReference type="Proteomes" id="UP000825935">
    <property type="component" value="Chromosome 20"/>
</dbReference>
<name>A0A8T2SJM4_CERRI</name>
<protein>
    <submittedName>
        <fullName evidence="1">Uncharacterized protein</fullName>
    </submittedName>
</protein>
<evidence type="ECO:0000313" key="2">
    <source>
        <dbReference type="Proteomes" id="UP000825935"/>
    </source>
</evidence>
<proteinExistence type="predicted"/>
<reference evidence="1" key="1">
    <citation type="submission" date="2021-08" db="EMBL/GenBank/DDBJ databases">
        <title>WGS assembly of Ceratopteris richardii.</title>
        <authorList>
            <person name="Marchant D.B."/>
            <person name="Chen G."/>
            <person name="Jenkins J."/>
            <person name="Shu S."/>
            <person name="Leebens-Mack J."/>
            <person name="Grimwood J."/>
            <person name="Schmutz J."/>
            <person name="Soltis P."/>
            <person name="Soltis D."/>
            <person name="Chen Z.-H."/>
        </authorList>
    </citation>
    <scope>NUCLEOTIDE SEQUENCE</scope>
    <source>
        <strain evidence="1">Whitten #5841</strain>
        <tissue evidence="1">Leaf</tissue>
    </source>
</reference>
<dbReference type="OrthoDB" id="1729427at2759"/>
<gene>
    <name evidence="1" type="ORF">KP509_20G067300</name>
</gene>
<evidence type="ECO:0000313" key="1">
    <source>
        <dbReference type="EMBL" id="KAH7332083.1"/>
    </source>
</evidence>
<sequence>MRNEVHVAYLRKQLEDVYMAQNESVDVYVTRIKDLKEQLENIDENVFERAIEIFATTLHLVVNGNPNMYAFDEVVSLHLQEEQCREKQVWFSCRFIKIKASIFLFHSFL</sequence>
<dbReference type="EMBL" id="CM035425">
    <property type="protein sequence ID" value="KAH7332083.1"/>
    <property type="molecule type" value="Genomic_DNA"/>
</dbReference>